<reference evidence="2" key="1">
    <citation type="submission" date="2011-04" db="EMBL/GenBank/DDBJ databases">
        <title>Evolution of plant cell wall degrading machinery underlies the functional diversity of forest fungi.</title>
        <authorList>
            <consortium name="US DOE Joint Genome Institute (JGI-PGF)"/>
            <person name="Eastwood D.C."/>
            <person name="Floudas D."/>
            <person name="Binder M."/>
            <person name="Majcherczyk A."/>
            <person name="Schneider P."/>
            <person name="Aerts A."/>
            <person name="Asiegbu F.O."/>
            <person name="Baker S.E."/>
            <person name="Barry K."/>
            <person name="Bendiksby M."/>
            <person name="Blumentritt M."/>
            <person name="Coutinho P.M."/>
            <person name="Cullen D."/>
            <person name="Cullen D."/>
            <person name="Gathman A."/>
            <person name="Goodell B."/>
            <person name="Henrissat B."/>
            <person name="Ihrmark K."/>
            <person name="Kauserud H."/>
            <person name="Kohler A."/>
            <person name="LaButti K."/>
            <person name="Lapidus A."/>
            <person name="Lavin J.L."/>
            <person name="Lee Y.-H."/>
            <person name="Lindquist E."/>
            <person name="Lilly W."/>
            <person name="Lucas S."/>
            <person name="Morin E."/>
            <person name="Murat C."/>
            <person name="Oguiza J.A."/>
            <person name="Park J."/>
            <person name="Pisabarro A.G."/>
            <person name="Riley R."/>
            <person name="Rosling A."/>
            <person name="Salamov A."/>
            <person name="Schmidt O."/>
            <person name="Schmutz J."/>
            <person name="Skrede I."/>
            <person name="Stenlid J."/>
            <person name="Wiebenga A."/>
            <person name="Xie X."/>
            <person name="Kues U."/>
            <person name="Hibbett D.S."/>
            <person name="Hoffmeister D."/>
            <person name="Hogberg N."/>
            <person name="Martin F."/>
            <person name="Grigoriev I.V."/>
            <person name="Watkinson S.C."/>
        </authorList>
    </citation>
    <scope>NUCLEOTIDE SEQUENCE</scope>
    <source>
        <strain evidence="2">S7.9</strain>
    </source>
</reference>
<dbReference type="KEGG" id="sla:SERLADRAFT_440904"/>
<evidence type="ECO:0000313" key="2">
    <source>
        <dbReference type="EMBL" id="EGO21655.1"/>
    </source>
</evidence>
<feature type="compositionally biased region" description="Acidic residues" evidence="1">
    <location>
        <begin position="24"/>
        <end position="34"/>
    </location>
</feature>
<dbReference type="Proteomes" id="UP000008064">
    <property type="component" value="Unassembled WGS sequence"/>
</dbReference>
<gene>
    <name evidence="2" type="ORF">SERLADRAFT_440904</name>
</gene>
<proteinExistence type="predicted"/>
<dbReference type="AlphaFoldDB" id="F8P4W8"/>
<dbReference type="HOGENOM" id="CLU_1548553_0_0_1"/>
<dbReference type="RefSeq" id="XP_007321441.1">
    <property type="nucleotide sequence ID" value="XM_007321379.1"/>
</dbReference>
<dbReference type="EMBL" id="GL945438">
    <property type="protein sequence ID" value="EGO21655.1"/>
    <property type="molecule type" value="Genomic_DNA"/>
</dbReference>
<protein>
    <submittedName>
        <fullName evidence="2">Uncharacterized protein</fullName>
    </submittedName>
</protein>
<dbReference type="GeneID" id="18815454"/>
<accession>F8P4W8</accession>
<name>F8P4W8_SERL9</name>
<evidence type="ECO:0000256" key="1">
    <source>
        <dbReference type="SAM" id="MobiDB-lite"/>
    </source>
</evidence>
<feature type="region of interest" description="Disordered" evidence="1">
    <location>
        <begin position="23"/>
        <end position="47"/>
    </location>
</feature>
<sequence length="173" mass="18722">MAITLPRPVDMFPLVISGISDDMYKEEEEEDEEISNPLPSSSARASPFKMRRNALRECLATVGKPPTGNSWAVPVLGSSGLPDLEKNASRYGPCLTWPASETRIKDATRSPPASVPLDFRRGGVGITFPVKPMFQTMGISEKAQPPHSCRTPPAPILALAPPPPPFRMFPTGP</sequence>
<organism>
    <name type="scientific">Serpula lacrymans var. lacrymans (strain S7.9)</name>
    <name type="common">Dry rot fungus</name>
    <dbReference type="NCBI Taxonomy" id="578457"/>
    <lineage>
        <taxon>Eukaryota</taxon>
        <taxon>Fungi</taxon>
        <taxon>Dikarya</taxon>
        <taxon>Basidiomycota</taxon>
        <taxon>Agaricomycotina</taxon>
        <taxon>Agaricomycetes</taxon>
        <taxon>Agaricomycetidae</taxon>
        <taxon>Boletales</taxon>
        <taxon>Coniophorineae</taxon>
        <taxon>Serpulaceae</taxon>
        <taxon>Serpula</taxon>
    </lineage>
</organism>